<evidence type="ECO:0008006" key="3">
    <source>
        <dbReference type="Google" id="ProtNLM"/>
    </source>
</evidence>
<evidence type="ECO:0000313" key="2">
    <source>
        <dbReference type="Proteomes" id="UP000199517"/>
    </source>
</evidence>
<dbReference type="AlphaFoldDB" id="A0A1I1Y8M4"/>
<protein>
    <recommendedName>
        <fullName evidence="3">Killing trait domain-containing protein</fullName>
    </recommendedName>
</protein>
<accession>A0A1I1Y8M4</accession>
<dbReference type="STRING" id="32040.SAMN04489710_11662"/>
<dbReference type="EMBL" id="FOMQ01000016">
    <property type="protein sequence ID" value="SFE15927.1"/>
    <property type="molecule type" value="Genomic_DNA"/>
</dbReference>
<reference evidence="2" key="1">
    <citation type="submission" date="2016-10" db="EMBL/GenBank/DDBJ databases">
        <authorList>
            <person name="Varghese N."/>
            <person name="Submissions S."/>
        </authorList>
    </citation>
    <scope>NUCLEOTIDE SEQUENCE [LARGE SCALE GENOMIC DNA]</scope>
    <source>
        <strain evidence="2">DSM 7481</strain>
    </source>
</reference>
<keyword evidence="2" id="KW-1185">Reference proteome</keyword>
<dbReference type="RefSeq" id="WP_092956282.1">
    <property type="nucleotide sequence ID" value="NZ_FOMQ01000016.1"/>
</dbReference>
<dbReference type="OrthoDB" id="8811858at2"/>
<gene>
    <name evidence="1" type="ORF">SAMN04489710_11662</name>
</gene>
<proteinExistence type="predicted"/>
<evidence type="ECO:0000313" key="1">
    <source>
        <dbReference type="EMBL" id="SFE15927.1"/>
    </source>
</evidence>
<dbReference type="Proteomes" id="UP000199517">
    <property type="component" value="Unassembled WGS sequence"/>
</dbReference>
<organism evidence="1 2">
    <name type="scientific">Paracidovorax konjaci</name>
    <dbReference type="NCBI Taxonomy" id="32040"/>
    <lineage>
        <taxon>Bacteria</taxon>
        <taxon>Pseudomonadati</taxon>
        <taxon>Pseudomonadota</taxon>
        <taxon>Betaproteobacteria</taxon>
        <taxon>Burkholderiales</taxon>
        <taxon>Comamonadaceae</taxon>
        <taxon>Paracidovorax</taxon>
    </lineage>
</organism>
<sequence length="116" mass="11947">MGSIEIKVADAAQQGLPGEVTEAVALTGVATAQQPANLSNLAYANQVSSTNLSAQNQVARQDAMNRLHHSILANAVNQVQDLQPATARSAVAAFSGNETAQALADLRAAIDAFPSH</sequence>
<name>A0A1I1Y8M4_9BURK</name>